<dbReference type="SUPFAM" id="SSF51905">
    <property type="entry name" value="FAD/NAD(P)-binding domain"/>
    <property type="match status" value="1"/>
</dbReference>
<feature type="domain" description="Amine oxidase" evidence="1">
    <location>
        <begin position="11"/>
        <end position="278"/>
    </location>
</feature>
<dbReference type="PANTHER" id="PTHR42923">
    <property type="entry name" value="PROTOPORPHYRINOGEN OXIDASE"/>
    <property type="match status" value="1"/>
</dbReference>
<keyword evidence="3" id="KW-1185">Reference proteome</keyword>
<dbReference type="Pfam" id="PF01593">
    <property type="entry name" value="Amino_oxidase"/>
    <property type="match status" value="1"/>
</dbReference>
<dbReference type="Proteomes" id="UP001057498">
    <property type="component" value="Chromosome"/>
</dbReference>
<accession>A0ABN6PGS3</accession>
<evidence type="ECO:0000313" key="2">
    <source>
        <dbReference type="EMBL" id="BDI04169.1"/>
    </source>
</evidence>
<name>A0ABN6PGS3_9BURK</name>
<dbReference type="PRINTS" id="PR00419">
    <property type="entry name" value="ADXRDTASE"/>
</dbReference>
<dbReference type="Gene3D" id="1.10.405.20">
    <property type="match status" value="1"/>
</dbReference>
<dbReference type="InterPro" id="IPR050464">
    <property type="entry name" value="Zeta_carotene_desat/Oxidored"/>
</dbReference>
<proteinExistence type="predicted"/>
<sequence>MKRVAVIGSGVAGLSAAWLLSEPGRCTRVTLFEANDYVGGHAHTVDVELPDASGQLVRHGVDTGFLVFNHRTYPNLLKLFEQLGVPTAPSDMSFSVQSVADALEWCGSSLDTVFAQRRNLLRPRFIGMLRELLRFNRITTELARQGNEAALDQPIGAFLDELGFSEHFRCWYFLPMVACIWSCPTEQMLQFPVATLIRFCHNHGLLQVTDRPQWHTVRGGSREYVRRMLPRIPDVRLCQPVRALRPNADGLGGVLVVSDTGAEHFDEVVLACHADQALALLGDQASVDERSLLGAIGFHPNRAVLHTDTGLLPKRSRAWAAWNYEQAVSAGGESRAVCLHYLINRLQPLPFRQEVIVSLNPVREPRPEAVLAEFDYAHPVFDRAAIAAQGRLHELQGRRGLWFCGAWTGYGFHEDGLKSAQQVVAGLQASWQCGDVRLAA</sequence>
<dbReference type="RefSeq" id="WP_251972313.1">
    <property type="nucleotide sequence ID" value="NZ_AP025730.1"/>
</dbReference>
<dbReference type="Gene3D" id="3.50.50.60">
    <property type="entry name" value="FAD/NAD(P)-binding domain"/>
    <property type="match status" value="1"/>
</dbReference>
<gene>
    <name evidence="2" type="ORF">CATMQ487_11390</name>
</gene>
<dbReference type="InterPro" id="IPR002937">
    <property type="entry name" value="Amino_oxidase"/>
</dbReference>
<dbReference type="PANTHER" id="PTHR42923:SF17">
    <property type="entry name" value="AMINE OXIDASE DOMAIN-CONTAINING PROTEIN"/>
    <property type="match status" value="1"/>
</dbReference>
<reference evidence="2" key="1">
    <citation type="submission" date="2022-04" db="EMBL/GenBank/DDBJ databases">
        <title>Whole genome sequence of Sphaerotilus sp. FB-5.</title>
        <authorList>
            <person name="Takeda M."/>
            <person name="Narihara S."/>
            <person name="Akimoto M."/>
            <person name="Akimoto R."/>
            <person name="Nishiyashiki S."/>
            <person name="Murakami T."/>
        </authorList>
    </citation>
    <scope>NUCLEOTIDE SEQUENCE</scope>
    <source>
        <strain evidence="2">FB-5</strain>
    </source>
</reference>
<evidence type="ECO:0000259" key="1">
    <source>
        <dbReference type="Pfam" id="PF01593"/>
    </source>
</evidence>
<organism evidence="2 3">
    <name type="scientific">Sphaerotilus microaerophilus</name>
    <dbReference type="NCBI Taxonomy" id="2914710"/>
    <lineage>
        <taxon>Bacteria</taxon>
        <taxon>Pseudomonadati</taxon>
        <taxon>Pseudomonadota</taxon>
        <taxon>Betaproteobacteria</taxon>
        <taxon>Burkholderiales</taxon>
        <taxon>Sphaerotilaceae</taxon>
        <taxon>Sphaerotilus</taxon>
    </lineage>
</organism>
<dbReference type="InterPro" id="IPR036188">
    <property type="entry name" value="FAD/NAD-bd_sf"/>
</dbReference>
<dbReference type="EMBL" id="AP025730">
    <property type="protein sequence ID" value="BDI04169.1"/>
    <property type="molecule type" value="Genomic_DNA"/>
</dbReference>
<dbReference type="Gene3D" id="3.30.70.1990">
    <property type="match status" value="1"/>
</dbReference>
<evidence type="ECO:0000313" key="3">
    <source>
        <dbReference type="Proteomes" id="UP001057498"/>
    </source>
</evidence>
<protein>
    <submittedName>
        <fullName evidence="2">FAD-dependent oxidoreductase</fullName>
    </submittedName>
</protein>